<protein>
    <submittedName>
        <fullName evidence="2">Unannotated protein</fullName>
    </submittedName>
</protein>
<comment type="similarity">
    <text evidence="1">Belongs to the proline racemase family.</text>
</comment>
<reference evidence="2" key="1">
    <citation type="submission" date="2020-05" db="EMBL/GenBank/DDBJ databases">
        <authorList>
            <person name="Chiriac C."/>
            <person name="Salcher M."/>
            <person name="Ghai R."/>
            <person name="Kavagutti S V."/>
        </authorList>
    </citation>
    <scope>NUCLEOTIDE SEQUENCE</scope>
</reference>
<dbReference type="PIRSF" id="PIRSF029792">
    <property type="entry name" value="Pro_racemase"/>
    <property type="match status" value="1"/>
</dbReference>
<sequence>MRATRTFHAIEVHAEGEQGTCYLGSVFPIPGLTMRDKLRFINEQDDSLRRYLTTEPRGRPQASANVVYPSTVPGADAGFVILQADRAHAMSGSNTICVVTALLETGSVAMTEPYTDVVLETAAGLVRARATCNDGRCERVTIEGVPSFVESLDLQLEVEGHGTISVDVAYGGCYYVLVRAEALGVRLDRSSARDVVEAATAVSVAARRDINVQHPEFPEIDFISYVMVIGDDDPANAQLRGATVLSGRVDRSPCGTGNSARLACMHARGEAGVGSRFTATSLIDSEFIVEITGTTTVGGRPAVLPRISGRGWVVGTRMVSVDPSDPYQNGFTLSDVWGTELT</sequence>
<dbReference type="PANTHER" id="PTHR33442">
    <property type="entry name" value="TRANS-3-HYDROXY-L-PROLINE DEHYDRATASE"/>
    <property type="match status" value="1"/>
</dbReference>
<dbReference type="PANTHER" id="PTHR33442:SF5">
    <property type="entry name" value="BIFUNCTIONAL TRANS-3-HYDROXY-L-PROLINE DEHYDRATASE_2-EPIMERASE"/>
    <property type="match status" value="1"/>
</dbReference>
<accession>A0A6J7G3U6</accession>
<dbReference type="InterPro" id="IPR008794">
    <property type="entry name" value="Pro_racemase_fam"/>
</dbReference>
<evidence type="ECO:0000256" key="1">
    <source>
        <dbReference type="ARBA" id="ARBA00007529"/>
    </source>
</evidence>
<dbReference type="Gene3D" id="3.10.310.10">
    <property type="entry name" value="Diaminopimelate Epimerase, Chain A, domain 1"/>
    <property type="match status" value="2"/>
</dbReference>
<dbReference type="SFLD" id="SFLDS00028">
    <property type="entry name" value="Proline_Racemase"/>
    <property type="match status" value="1"/>
</dbReference>
<evidence type="ECO:0000313" key="2">
    <source>
        <dbReference type="EMBL" id="CAB4898693.1"/>
    </source>
</evidence>
<name>A0A6J7G3U6_9ZZZZ</name>
<dbReference type="AlphaFoldDB" id="A0A6J7G3U6"/>
<gene>
    <name evidence="2" type="ORF">UFOPK3376_03298</name>
</gene>
<dbReference type="SUPFAM" id="SSF54506">
    <property type="entry name" value="Diaminopimelate epimerase-like"/>
    <property type="match status" value="1"/>
</dbReference>
<dbReference type="FunFam" id="3.10.310.10:FF:000005">
    <property type="entry name" value="Proline racemase"/>
    <property type="match status" value="1"/>
</dbReference>
<dbReference type="Pfam" id="PF05544">
    <property type="entry name" value="Pro_racemase"/>
    <property type="match status" value="1"/>
</dbReference>
<proteinExistence type="inferred from homology"/>
<dbReference type="GO" id="GO:0047580">
    <property type="term" value="F:4-hydroxyproline epimerase activity"/>
    <property type="evidence" value="ECO:0007669"/>
    <property type="project" value="TreeGrafter"/>
</dbReference>
<organism evidence="2">
    <name type="scientific">freshwater metagenome</name>
    <dbReference type="NCBI Taxonomy" id="449393"/>
    <lineage>
        <taxon>unclassified sequences</taxon>
        <taxon>metagenomes</taxon>
        <taxon>ecological metagenomes</taxon>
    </lineage>
</organism>
<dbReference type="EMBL" id="CAFBLP010000167">
    <property type="protein sequence ID" value="CAB4898693.1"/>
    <property type="molecule type" value="Genomic_DNA"/>
</dbReference>